<dbReference type="Pfam" id="PF13637">
    <property type="entry name" value="Ank_4"/>
    <property type="match status" value="2"/>
</dbReference>
<gene>
    <name evidence="2" type="ORF">PHYSODRAFT_469013</name>
</gene>
<dbReference type="SMR" id="G4YIX3"/>
<proteinExistence type="predicted"/>
<dbReference type="Proteomes" id="UP000002640">
    <property type="component" value="Unassembled WGS sequence"/>
</dbReference>
<feature type="region of interest" description="Disordered" evidence="1">
    <location>
        <begin position="621"/>
        <end position="640"/>
    </location>
</feature>
<dbReference type="InParanoid" id="G4YIX3"/>
<feature type="region of interest" description="Disordered" evidence="1">
    <location>
        <begin position="1"/>
        <end position="20"/>
    </location>
</feature>
<evidence type="ECO:0000313" key="3">
    <source>
        <dbReference type="Proteomes" id="UP000002640"/>
    </source>
</evidence>
<evidence type="ECO:0000256" key="1">
    <source>
        <dbReference type="SAM" id="MobiDB-lite"/>
    </source>
</evidence>
<sequence length="640" mass="70833">MSTKRQRREGPSSAPADHSSELPLLTSVSVVCRDATSQLQSLPHVISAINGFVDVTHTRSVEFACSIGSVRLLQRIIAGYEQQQDTSEKRDPLFRQIRFSRGMKAACEAGQLIIVQWLARSPYFGACFMPTQAVCNAVRLGHMGVLEWLHANRTDICWRRTLKAVNGNHLDAAKWLQPMAGHHQSYGRRWIIPAAQVGNLEMVKWAYNLIGETPGLSREATEVASDNGRVHVVQWLLEQTGTNAPKHPDASGLLSKGGMEALEMLLKHVDNLPQECWVIGQVNAISSGHRDVAERLFTMGFELELAHEDRFSRAISTAAGKGHLDVLKWLAEHEQNLVFTSASMDSAALGGKLDVLQWLSGNCAEDCTETGVAWAAKNGHLDVLRWLHENKPNGFSKKTMDEAASNNHTEVVEWLHTNRREGCTTTAMDGAANSGHLEMVKWLHSNRSEGCTTTAMDQAARNGHLEMVKWLHANRSEGCSPMAMDEAAGCGHLDVVKWLYDNCTEGSIASAIMSVVDTHPDQGGGNGSVMEWLLDRRTEDCTAYEMDAAARNSNLEAILPLHRQGNGSCTSDAISFVYLYARGREFLPWFYANYPDQAVMSLIPEEEEKLLLTSATEYRDQLISQKQSSDKSKPGPRDEE</sequence>
<dbReference type="EMBL" id="JH159151">
    <property type="protein sequence ID" value="EGZ28796.1"/>
    <property type="molecule type" value="Genomic_DNA"/>
</dbReference>
<dbReference type="InterPro" id="IPR036770">
    <property type="entry name" value="Ankyrin_rpt-contain_sf"/>
</dbReference>
<accession>G4YIX3</accession>
<dbReference type="AlphaFoldDB" id="G4YIX3"/>
<protein>
    <submittedName>
        <fullName evidence="2">Uncharacterized protein</fullName>
    </submittedName>
</protein>
<dbReference type="KEGG" id="psoj:PHYSODRAFT_469013"/>
<feature type="compositionally biased region" description="Basic and acidic residues" evidence="1">
    <location>
        <begin position="628"/>
        <end position="640"/>
    </location>
</feature>
<dbReference type="PANTHER" id="PTHR46586:SF3">
    <property type="entry name" value="ANKYRIN REPEAT-CONTAINING PROTEIN"/>
    <property type="match status" value="1"/>
</dbReference>
<dbReference type="InterPro" id="IPR052050">
    <property type="entry name" value="SecEffector_AnkRepeat"/>
</dbReference>
<evidence type="ECO:0000313" key="2">
    <source>
        <dbReference type="EMBL" id="EGZ28796.1"/>
    </source>
</evidence>
<reference evidence="2 3" key="1">
    <citation type="journal article" date="2006" name="Science">
        <title>Phytophthora genome sequences uncover evolutionary origins and mechanisms of pathogenesis.</title>
        <authorList>
            <person name="Tyler B.M."/>
            <person name="Tripathy S."/>
            <person name="Zhang X."/>
            <person name="Dehal P."/>
            <person name="Jiang R.H."/>
            <person name="Aerts A."/>
            <person name="Arredondo F.D."/>
            <person name="Baxter L."/>
            <person name="Bensasson D."/>
            <person name="Beynon J.L."/>
            <person name="Chapman J."/>
            <person name="Damasceno C.M."/>
            <person name="Dorrance A.E."/>
            <person name="Dou D."/>
            <person name="Dickerman A.W."/>
            <person name="Dubchak I.L."/>
            <person name="Garbelotto M."/>
            <person name="Gijzen M."/>
            <person name="Gordon S.G."/>
            <person name="Govers F."/>
            <person name="Grunwald N.J."/>
            <person name="Huang W."/>
            <person name="Ivors K.L."/>
            <person name="Jones R.W."/>
            <person name="Kamoun S."/>
            <person name="Krampis K."/>
            <person name="Lamour K.H."/>
            <person name="Lee M.K."/>
            <person name="McDonald W.H."/>
            <person name="Medina M."/>
            <person name="Meijer H.J."/>
            <person name="Nordberg E.K."/>
            <person name="Maclean D.J."/>
            <person name="Ospina-Giraldo M.D."/>
            <person name="Morris P.F."/>
            <person name="Phuntumart V."/>
            <person name="Putnam N.H."/>
            <person name="Rash S."/>
            <person name="Rose J.K."/>
            <person name="Sakihama Y."/>
            <person name="Salamov A.A."/>
            <person name="Savidor A."/>
            <person name="Scheuring C.F."/>
            <person name="Smith B.M."/>
            <person name="Sobral B.W."/>
            <person name="Terry A."/>
            <person name="Torto-Alalibo T.A."/>
            <person name="Win J."/>
            <person name="Xu Z."/>
            <person name="Zhang H."/>
            <person name="Grigoriev I.V."/>
            <person name="Rokhsar D.S."/>
            <person name="Boore J.L."/>
        </authorList>
    </citation>
    <scope>NUCLEOTIDE SEQUENCE [LARGE SCALE GENOMIC DNA]</scope>
    <source>
        <strain evidence="2 3">P6497</strain>
    </source>
</reference>
<dbReference type="InterPro" id="IPR002110">
    <property type="entry name" value="Ankyrin_rpt"/>
</dbReference>
<dbReference type="GeneID" id="20653756"/>
<dbReference type="PANTHER" id="PTHR46586">
    <property type="entry name" value="ANKYRIN REPEAT-CONTAINING PROTEIN"/>
    <property type="match status" value="1"/>
</dbReference>
<dbReference type="Gene3D" id="1.25.40.20">
    <property type="entry name" value="Ankyrin repeat-containing domain"/>
    <property type="match status" value="3"/>
</dbReference>
<organism evidence="2 3">
    <name type="scientific">Phytophthora sojae (strain P6497)</name>
    <name type="common">Soybean stem and root rot agent</name>
    <name type="synonym">Phytophthora megasperma f. sp. glycines</name>
    <dbReference type="NCBI Taxonomy" id="1094619"/>
    <lineage>
        <taxon>Eukaryota</taxon>
        <taxon>Sar</taxon>
        <taxon>Stramenopiles</taxon>
        <taxon>Oomycota</taxon>
        <taxon>Peronosporomycetes</taxon>
        <taxon>Peronosporales</taxon>
        <taxon>Peronosporaceae</taxon>
        <taxon>Phytophthora</taxon>
    </lineage>
</organism>
<keyword evidence="3" id="KW-1185">Reference proteome</keyword>
<name>G4YIX3_PHYSP</name>
<dbReference type="SUPFAM" id="SSF48403">
    <property type="entry name" value="Ankyrin repeat"/>
    <property type="match status" value="1"/>
</dbReference>
<dbReference type="RefSeq" id="XP_009516071.1">
    <property type="nucleotide sequence ID" value="XM_009517776.1"/>
</dbReference>